<comment type="caution">
    <text evidence="1">The sequence shown here is derived from an EMBL/GenBank/DDBJ whole genome shotgun (WGS) entry which is preliminary data.</text>
</comment>
<sequence>MLFMDFIIQKLNAMSTFFWEIYLVTSGWYPPFDFVAPYFYDVSVGFNYLAWRFYDFALWVNSVVSDLQGILDFGDIWSYFDYWFNRAEWAWDWVASSWTNVGVIVDSWWSSTQFTVLAWVDEAKSYADSLVAGFNTWLGNLQSAWDDFQGRIPSIDEVILWWGNWTGNVTGMITTWWMGAMVEVQGLINSSFLEREPFWAGWQDWRDQVTGFFTDPEDWLYKSADRIVERFW</sequence>
<accession>A0A0F9KIZ5</accession>
<evidence type="ECO:0000313" key="1">
    <source>
        <dbReference type="EMBL" id="KKM82109.1"/>
    </source>
</evidence>
<dbReference type="AlphaFoldDB" id="A0A0F9KIZ5"/>
<gene>
    <name evidence="1" type="ORF">LCGC14_1322880</name>
</gene>
<organism evidence="1">
    <name type="scientific">marine sediment metagenome</name>
    <dbReference type="NCBI Taxonomy" id="412755"/>
    <lineage>
        <taxon>unclassified sequences</taxon>
        <taxon>metagenomes</taxon>
        <taxon>ecological metagenomes</taxon>
    </lineage>
</organism>
<name>A0A0F9KIZ5_9ZZZZ</name>
<reference evidence="1" key="1">
    <citation type="journal article" date="2015" name="Nature">
        <title>Complex archaea that bridge the gap between prokaryotes and eukaryotes.</title>
        <authorList>
            <person name="Spang A."/>
            <person name="Saw J.H."/>
            <person name="Jorgensen S.L."/>
            <person name="Zaremba-Niedzwiedzka K."/>
            <person name="Martijn J."/>
            <person name="Lind A.E."/>
            <person name="van Eijk R."/>
            <person name="Schleper C."/>
            <person name="Guy L."/>
            <person name="Ettema T.J."/>
        </authorList>
    </citation>
    <scope>NUCLEOTIDE SEQUENCE</scope>
</reference>
<protein>
    <submittedName>
        <fullName evidence="1">Uncharacterized protein</fullName>
    </submittedName>
</protein>
<proteinExistence type="predicted"/>
<dbReference type="EMBL" id="LAZR01007913">
    <property type="protein sequence ID" value="KKM82109.1"/>
    <property type="molecule type" value="Genomic_DNA"/>
</dbReference>